<feature type="region of interest" description="Disordered" evidence="1">
    <location>
        <begin position="25"/>
        <end position="67"/>
    </location>
</feature>
<proteinExistence type="predicted"/>
<sequence>SSGTWSRVDPVAALAYFLLPQRQVRADQERQPALPTYEHTTRQHEHAGATVEQGARLRPLKEISHGR</sequence>
<evidence type="ECO:0000313" key="2">
    <source>
        <dbReference type="EMBL" id="NES11311.1"/>
    </source>
</evidence>
<dbReference type="AlphaFoldDB" id="A0A6I5RV66"/>
<accession>A0A6I5RV66</accession>
<feature type="non-terminal residue" evidence="2">
    <location>
        <position position="1"/>
    </location>
</feature>
<protein>
    <submittedName>
        <fullName evidence="2">Uncharacterized protein</fullName>
    </submittedName>
</protein>
<evidence type="ECO:0000313" key="3">
    <source>
        <dbReference type="Proteomes" id="UP000471751"/>
    </source>
</evidence>
<dbReference type="Proteomes" id="UP000471751">
    <property type="component" value="Unassembled WGS sequence"/>
</dbReference>
<evidence type="ECO:0000256" key="1">
    <source>
        <dbReference type="SAM" id="MobiDB-lite"/>
    </source>
</evidence>
<organism evidence="2 3">
    <name type="scientific">Pseudomonas laurentiana</name>
    <dbReference type="NCBI Taxonomy" id="2364649"/>
    <lineage>
        <taxon>Bacteria</taxon>
        <taxon>Pseudomonadati</taxon>
        <taxon>Pseudomonadota</taxon>
        <taxon>Gammaproteobacteria</taxon>
        <taxon>Pseudomonadales</taxon>
        <taxon>Pseudomonadaceae</taxon>
        <taxon>Pseudomonas</taxon>
    </lineage>
</organism>
<comment type="caution">
    <text evidence="2">The sequence shown here is derived from an EMBL/GenBank/DDBJ whole genome shotgun (WGS) entry which is preliminary data.</text>
</comment>
<name>A0A6I5RV66_9PSED</name>
<dbReference type="EMBL" id="JAAHBT010000234">
    <property type="protein sequence ID" value="NES11311.1"/>
    <property type="molecule type" value="Genomic_DNA"/>
</dbReference>
<gene>
    <name evidence="2" type="ORF">G3O07_18710</name>
</gene>
<keyword evidence="3" id="KW-1185">Reference proteome</keyword>
<reference evidence="2 3" key="1">
    <citation type="submission" date="2020-02" db="EMBL/GenBank/DDBJ databases">
        <title>Broccoli isolated Pseudomonas sp.</title>
        <authorList>
            <person name="Fujikawa T."/>
            <person name="Sawada H."/>
        </authorList>
    </citation>
    <scope>NUCLEOTIDE SEQUENCE [LARGE SCALE GENOMIC DNA]</scope>
    <source>
        <strain evidence="2 3">JCM 32154</strain>
    </source>
</reference>